<dbReference type="FunFam" id="1.10.510.10:FF:000571">
    <property type="entry name" value="Maternal embryonic leucine zipper kinase"/>
    <property type="match status" value="1"/>
</dbReference>
<feature type="compositionally biased region" description="Basic and acidic residues" evidence="3">
    <location>
        <begin position="622"/>
        <end position="651"/>
    </location>
</feature>
<feature type="region of interest" description="Disordered" evidence="3">
    <location>
        <begin position="478"/>
        <end position="506"/>
    </location>
</feature>
<dbReference type="SUPFAM" id="SSF56112">
    <property type="entry name" value="Protein kinase-like (PK-like)"/>
    <property type="match status" value="1"/>
</dbReference>
<feature type="region of interest" description="Disordered" evidence="3">
    <location>
        <begin position="1046"/>
        <end position="1174"/>
    </location>
</feature>
<dbReference type="Proteomes" id="UP000194127">
    <property type="component" value="Unassembled WGS sequence"/>
</dbReference>
<feature type="domain" description="Protein kinase" evidence="4">
    <location>
        <begin position="42"/>
        <end position="260"/>
    </location>
</feature>
<feature type="compositionally biased region" description="Polar residues" evidence="3">
    <location>
        <begin position="390"/>
        <end position="404"/>
    </location>
</feature>
<evidence type="ECO:0000256" key="2">
    <source>
        <dbReference type="ARBA" id="ARBA00022840"/>
    </source>
</evidence>
<keyword evidence="6" id="KW-1185">Reference proteome</keyword>
<reference evidence="5 6" key="1">
    <citation type="submission" date="2017-04" db="EMBL/GenBank/DDBJ databases">
        <title>Genome Sequence of the Model Brown-Rot Fungus Postia placenta SB12.</title>
        <authorList>
            <consortium name="DOE Joint Genome Institute"/>
            <person name="Gaskell J."/>
            <person name="Kersten P."/>
            <person name="Larrondo L.F."/>
            <person name="Canessa P."/>
            <person name="Martinez D."/>
            <person name="Hibbett D."/>
            <person name="Schmoll M."/>
            <person name="Kubicek C.P."/>
            <person name="Martinez A.T."/>
            <person name="Yadav J."/>
            <person name="Master E."/>
            <person name="Magnuson J.K."/>
            <person name="James T."/>
            <person name="Yaver D."/>
            <person name="Berka R."/>
            <person name="Labutti K."/>
            <person name="Lipzen A."/>
            <person name="Aerts A."/>
            <person name="Barry K."/>
            <person name="Henrissat B."/>
            <person name="Blanchette R."/>
            <person name="Grigoriev I."/>
            <person name="Cullen D."/>
        </authorList>
    </citation>
    <scope>NUCLEOTIDE SEQUENCE [LARGE SCALE GENOMIC DNA]</scope>
    <source>
        <strain evidence="5 6">MAD-698-R-SB12</strain>
    </source>
</reference>
<proteinExistence type="predicted"/>
<evidence type="ECO:0000256" key="3">
    <source>
        <dbReference type="SAM" id="MobiDB-lite"/>
    </source>
</evidence>
<feature type="compositionally biased region" description="Low complexity" evidence="3">
    <location>
        <begin position="358"/>
        <end position="367"/>
    </location>
</feature>
<feature type="compositionally biased region" description="Low complexity" evidence="3">
    <location>
        <begin position="921"/>
        <end position="939"/>
    </location>
</feature>
<feature type="compositionally biased region" description="Polar residues" evidence="3">
    <location>
        <begin position="601"/>
        <end position="610"/>
    </location>
</feature>
<feature type="region of interest" description="Disordered" evidence="3">
    <location>
        <begin position="759"/>
        <end position="908"/>
    </location>
</feature>
<feature type="compositionally biased region" description="Polar residues" evidence="3">
    <location>
        <begin position="296"/>
        <end position="325"/>
    </location>
</feature>
<feature type="compositionally biased region" description="Low complexity" evidence="3">
    <location>
        <begin position="796"/>
        <end position="815"/>
    </location>
</feature>
<feature type="compositionally biased region" description="Low complexity" evidence="3">
    <location>
        <begin position="1135"/>
        <end position="1145"/>
    </location>
</feature>
<gene>
    <name evidence="5" type="ORF">POSPLADRAFT_1143836</name>
</gene>
<feature type="compositionally biased region" description="Low complexity" evidence="3">
    <location>
        <begin position="654"/>
        <end position="668"/>
    </location>
</feature>
<feature type="region of interest" description="Disordered" evidence="3">
    <location>
        <begin position="274"/>
        <end position="407"/>
    </location>
</feature>
<feature type="region of interest" description="Disordered" evidence="3">
    <location>
        <begin position="920"/>
        <end position="991"/>
    </location>
</feature>
<dbReference type="OrthoDB" id="504170at2759"/>
<feature type="compositionally biased region" description="Polar residues" evidence="3">
    <location>
        <begin position="875"/>
        <end position="892"/>
    </location>
</feature>
<dbReference type="InterPro" id="IPR011009">
    <property type="entry name" value="Kinase-like_dom_sf"/>
</dbReference>
<protein>
    <recommendedName>
        <fullName evidence="4">Protein kinase domain-containing protein</fullName>
    </recommendedName>
</protein>
<dbReference type="InterPro" id="IPR008271">
    <property type="entry name" value="Ser/Thr_kinase_AS"/>
</dbReference>
<feature type="compositionally biased region" description="Low complexity" evidence="3">
    <location>
        <begin position="544"/>
        <end position="571"/>
    </location>
</feature>
<dbReference type="PROSITE" id="PS00108">
    <property type="entry name" value="PROTEIN_KINASE_ST"/>
    <property type="match status" value="1"/>
</dbReference>
<dbReference type="STRING" id="670580.A0A1X6N068"/>
<feature type="compositionally biased region" description="Polar residues" evidence="3">
    <location>
        <begin position="858"/>
        <end position="867"/>
    </location>
</feature>
<dbReference type="PANTHER" id="PTHR24346:SF110">
    <property type="entry name" value="NON-SPECIFIC SERINE_THREONINE PROTEIN KINASE"/>
    <property type="match status" value="1"/>
</dbReference>
<feature type="compositionally biased region" description="Acidic residues" evidence="3">
    <location>
        <begin position="1050"/>
        <end position="1061"/>
    </location>
</feature>
<dbReference type="RefSeq" id="XP_024338813.1">
    <property type="nucleotide sequence ID" value="XM_024485623.1"/>
</dbReference>
<dbReference type="GO" id="GO:0035556">
    <property type="term" value="P:intracellular signal transduction"/>
    <property type="evidence" value="ECO:0007669"/>
    <property type="project" value="TreeGrafter"/>
</dbReference>
<dbReference type="PROSITE" id="PS50011">
    <property type="entry name" value="PROTEIN_KINASE_DOM"/>
    <property type="match status" value="1"/>
</dbReference>
<dbReference type="InterPro" id="IPR000719">
    <property type="entry name" value="Prot_kinase_dom"/>
</dbReference>
<dbReference type="Pfam" id="PF00069">
    <property type="entry name" value="Pkinase"/>
    <property type="match status" value="2"/>
</dbReference>
<feature type="compositionally biased region" description="Basic residues" evidence="3">
    <location>
        <begin position="776"/>
        <end position="795"/>
    </location>
</feature>
<dbReference type="SMART" id="SM00220">
    <property type="entry name" value="S_TKc"/>
    <property type="match status" value="1"/>
</dbReference>
<feature type="compositionally biased region" description="Basic and acidic residues" evidence="3">
    <location>
        <begin position="491"/>
        <end position="506"/>
    </location>
</feature>
<feature type="compositionally biased region" description="Low complexity" evidence="3">
    <location>
        <begin position="274"/>
        <end position="286"/>
    </location>
</feature>
<dbReference type="PANTHER" id="PTHR24346">
    <property type="entry name" value="MAP/MICROTUBULE AFFINITY-REGULATING KINASE"/>
    <property type="match status" value="1"/>
</dbReference>
<dbReference type="GO" id="GO:0005737">
    <property type="term" value="C:cytoplasm"/>
    <property type="evidence" value="ECO:0007669"/>
    <property type="project" value="TreeGrafter"/>
</dbReference>
<organism evidence="5 6">
    <name type="scientific">Postia placenta MAD-698-R-SB12</name>
    <dbReference type="NCBI Taxonomy" id="670580"/>
    <lineage>
        <taxon>Eukaryota</taxon>
        <taxon>Fungi</taxon>
        <taxon>Dikarya</taxon>
        <taxon>Basidiomycota</taxon>
        <taxon>Agaricomycotina</taxon>
        <taxon>Agaricomycetes</taxon>
        <taxon>Polyporales</taxon>
        <taxon>Adustoporiaceae</taxon>
        <taxon>Rhodonia</taxon>
    </lineage>
</organism>
<keyword evidence="1" id="KW-0547">Nucleotide-binding</keyword>
<dbReference type="GeneID" id="36330572"/>
<evidence type="ECO:0000259" key="4">
    <source>
        <dbReference type="PROSITE" id="PS50011"/>
    </source>
</evidence>
<sequence>MSSTGHRHSTSVSQNHKAQLANAYNELGKELSSQKIRVVGNYTLGKVIGEGGETGTYGKVRLGVHRLSGTRVAIKQIPKAMSASLTREIHHHRQLHHPHVTQLFEVIATESNIWLVTELCSGGELFDYLAEKGRLNEEETRIIFGQLCLAVAYVHSKGIVHRDLKLENVLLDERCRVKLGDFGFTQVDVWSLGIILYTLLTGMLPFDDDDESIMRAKVIEGVFEDPEWLSEDSRDLIKNILQTDPEKRPSIAQILAHPWFTAFTTIPVLPASSRSSISFSSRPNSPMMLRPPSADADSQPQSALSESTYHSASSEFPTSVATTPDQGIPDDVFGIGSVGVKVDATPDERPQTPDQTPSRSSFSRSGSNANPKVPPAYPTRTPARTKRRSVSSTLSDPSTPTFEKTNGVLPVQDFSSLLQTPAPIIFSTPLERELLNSLSMLGFDTGQIVHSVLSDACDATGALWWMLKRRAEKRALEEVPAGAEGATAKSQAEDKGKHRARDKDSKKIPAFVHAAVDASQSMLLPAMTQAHSAPELQLIPPTPTASVTTRPRTPPRTKSPTSQLLSPTPSTADISIRSHPSTPGGSMKDKDGSKGRKARSGSVSIMQRATTALEAAGLVRKKSAEGVREEKEKERATDKRSGNGSGDEPRVSHGSGSSKLAKSPPLKSNEIAVPTTPPSSAELNHVAMSSPWVLTNSRASPPPTDSPRDTLSALPNITGNKGLGNRNRASLLSAFRMWFKEDPKGKRKEHSPTHAHLYTAALNNPGPSGGSGRSRPTVKRRASGNRAGRQARSKRTSVSSRRSSSVNSRRSSVHSTHFPLLESPGLASTSVSRRRSDASRRSFGSHTPNSEREDLVSRPSSMQSFYGQQRHRKSPSASSAGSMHPGRTSSPLPSKYHRRAGSGSSTRVMRQMQPPNLAHLRSNSASSAQSRGSSHPGSSYDLSESDSRRNSSPHKPQVRRSLEETPRRAHTPTAFAAHKRQTPFANPSGSGGYLNSLGRSSWKKSWGLEPPGWQTRQAYSAIEVLAISPPVDGQGIRDVFSGRQSLSMGDESDWVDEDDDSPGYAGGLGQMPMAACGTAGPSYSHPPETPILSPAPRGNASRASSSKRTPASLAPVNVSSRGSRGKAGRSPVGRSSPLPSESSFEPPEPRGGRRQLPAGRSGPAAIQEEDEDEE</sequence>
<accession>A0A1X6N068</accession>
<keyword evidence="2" id="KW-0067">ATP-binding</keyword>
<dbReference type="GO" id="GO:0004674">
    <property type="term" value="F:protein serine/threonine kinase activity"/>
    <property type="evidence" value="ECO:0007669"/>
    <property type="project" value="TreeGrafter"/>
</dbReference>
<dbReference type="AlphaFoldDB" id="A0A1X6N068"/>
<evidence type="ECO:0000313" key="6">
    <source>
        <dbReference type="Proteomes" id="UP000194127"/>
    </source>
</evidence>
<name>A0A1X6N068_9APHY</name>
<dbReference type="EMBL" id="KZ110597">
    <property type="protein sequence ID" value="OSX62019.1"/>
    <property type="molecule type" value="Genomic_DNA"/>
</dbReference>
<evidence type="ECO:0000313" key="5">
    <source>
        <dbReference type="EMBL" id="OSX62019.1"/>
    </source>
</evidence>
<dbReference type="Gene3D" id="1.10.510.10">
    <property type="entry name" value="Transferase(Phosphotransferase) domain 1"/>
    <property type="match status" value="2"/>
</dbReference>
<evidence type="ECO:0000256" key="1">
    <source>
        <dbReference type="ARBA" id="ARBA00022741"/>
    </source>
</evidence>
<dbReference type="GO" id="GO:0005524">
    <property type="term" value="F:ATP binding"/>
    <property type="evidence" value="ECO:0007669"/>
    <property type="project" value="UniProtKB-KW"/>
</dbReference>
<feature type="region of interest" description="Disordered" evidence="3">
    <location>
        <begin position="533"/>
        <end position="725"/>
    </location>
</feature>